<organism evidence="1">
    <name type="scientific">hydrothermal vent metagenome</name>
    <dbReference type="NCBI Taxonomy" id="652676"/>
    <lineage>
        <taxon>unclassified sequences</taxon>
        <taxon>metagenomes</taxon>
        <taxon>ecological metagenomes</taxon>
    </lineage>
</organism>
<protein>
    <submittedName>
        <fullName evidence="1">Uncharacterized protein</fullName>
    </submittedName>
</protein>
<reference evidence="1" key="1">
    <citation type="submission" date="2018-06" db="EMBL/GenBank/DDBJ databases">
        <authorList>
            <person name="Zhirakovskaya E."/>
        </authorList>
    </citation>
    <scope>NUCLEOTIDE SEQUENCE</scope>
</reference>
<evidence type="ECO:0000313" key="1">
    <source>
        <dbReference type="EMBL" id="VAW28494.1"/>
    </source>
</evidence>
<accession>A0A3B0V996</accession>
<name>A0A3B0V996_9ZZZZ</name>
<proteinExistence type="predicted"/>
<sequence length="78" mass="9120">MVVMRTIDIKEELRILIDQERDFHILEAIRTLLAKSSLNSTLKAKLTTRALKSEQDIKKGRVLSREEMERKLDNRLGI</sequence>
<gene>
    <name evidence="1" type="ORF">MNBD_BACTEROID06-428</name>
</gene>
<dbReference type="EMBL" id="UOES01000410">
    <property type="protein sequence ID" value="VAW28494.1"/>
    <property type="molecule type" value="Genomic_DNA"/>
</dbReference>
<dbReference type="AlphaFoldDB" id="A0A3B0V996"/>